<reference evidence="4" key="1">
    <citation type="journal article" date="2015" name="Int. J. Syst. Evol. Microbiol.">
        <title>Rhizobium oryzicola sp. nov., potential plant-growth-promoting endophytic bacteria isolated from rice roots.</title>
        <authorList>
            <person name="Zhang X.X."/>
            <person name="Gao J.S."/>
            <person name="Cao Y.H."/>
            <person name="Sheirdil R.A."/>
            <person name="Wang X.C."/>
            <person name="Zhang L."/>
        </authorList>
    </citation>
    <scope>NUCLEOTIDE SEQUENCE</scope>
    <source>
        <strain evidence="4">05753</strain>
    </source>
</reference>
<comment type="caution">
    <text evidence="4">The sequence shown here is derived from an EMBL/GenBank/DDBJ whole genome shotgun (WGS) entry which is preliminary data.</text>
</comment>
<dbReference type="Pfam" id="PF01571">
    <property type="entry name" value="GCV_T"/>
    <property type="match status" value="1"/>
</dbReference>
<organism evidence="4 5">
    <name type="scientific">Rhizobium oryzicola</name>
    <dbReference type="NCBI Taxonomy" id="1232668"/>
    <lineage>
        <taxon>Bacteria</taxon>
        <taxon>Pseudomonadati</taxon>
        <taxon>Pseudomonadota</taxon>
        <taxon>Alphaproteobacteria</taxon>
        <taxon>Hyphomicrobiales</taxon>
        <taxon>Rhizobiaceae</taxon>
        <taxon>Rhizobium/Agrobacterium group</taxon>
        <taxon>Rhizobium</taxon>
    </lineage>
</organism>
<dbReference type="Gene3D" id="3.30.1360.120">
    <property type="entry name" value="Probable tRNA modification gtpase trme, domain 1"/>
    <property type="match status" value="2"/>
</dbReference>
<dbReference type="Proteomes" id="UP001169006">
    <property type="component" value="Unassembled WGS sequence"/>
</dbReference>
<evidence type="ECO:0000256" key="1">
    <source>
        <dbReference type="ARBA" id="ARBA00022946"/>
    </source>
</evidence>
<evidence type="ECO:0000313" key="4">
    <source>
        <dbReference type="EMBL" id="MDO1581642.1"/>
    </source>
</evidence>
<feature type="domain" description="GCVT N-terminal" evidence="2">
    <location>
        <begin position="10"/>
        <end position="98"/>
    </location>
</feature>
<evidence type="ECO:0000259" key="2">
    <source>
        <dbReference type="Pfam" id="PF01571"/>
    </source>
</evidence>
<dbReference type="PANTHER" id="PTHR22602:SF0">
    <property type="entry name" value="TRANSFERASE CAF17, MITOCHONDRIAL-RELATED"/>
    <property type="match status" value="1"/>
</dbReference>
<proteinExistence type="predicted"/>
<sequence length="280" mass="29724">MPAASLPHRSHINLTGPDAQDFLHGIITTDVEGLPAGEYRPGALLTPQGKILFDFLIARTEDGFVLEVDHGQRDALLRRLAMYKLRAKVDITPGTEGVTVAWGDEAAAAEGIVDAAFGKAGILLKRQPGLHGQDAESAYDLLRIEAGLAISGKDFAPQDAFPHDVLLDLDGGLSFRKGCYVGQEVVSRMQHRGTARRRVVQVSANQPLPASGTEIVAGGKPLGTLGTVMENRALAIVRIDRVGDAVAHGLAISAGDVEVQLTLPAWTGLQFLTDAQEAET</sequence>
<accession>A0ABT8ST84</accession>
<protein>
    <submittedName>
        <fullName evidence="4">Folate-binding protein YgfZ</fullName>
    </submittedName>
</protein>
<evidence type="ECO:0000259" key="3">
    <source>
        <dbReference type="Pfam" id="PF25455"/>
    </source>
</evidence>
<evidence type="ECO:0000313" key="5">
    <source>
        <dbReference type="Proteomes" id="UP001169006"/>
    </source>
</evidence>
<dbReference type="InterPro" id="IPR045179">
    <property type="entry name" value="YgfZ/GcvT"/>
</dbReference>
<dbReference type="EMBL" id="JAUKWQ010000001">
    <property type="protein sequence ID" value="MDO1581642.1"/>
    <property type="molecule type" value="Genomic_DNA"/>
</dbReference>
<dbReference type="InterPro" id="IPR006222">
    <property type="entry name" value="GCVT_N"/>
</dbReference>
<keyword evidence="5" id="KW-1185">Reference proteome</keyword>
<dbReference type="InterPro" id="IPR017703">
    <property type="entry name" value="YgfZ/GCV_T_CS"/>
</dbReference>
<dbReference type="InterPro" id="IPR027266">
    <property type="entry name" value="TrmE/GcvT-like"/>
</dbReference>
<dbReference type="SUPFAM" id="SSF103025">
    <property type="entry name" value="Folate-binding domain"/>
    <property type="match status" value="1"/>
</dbReference>
<dbReference type="Pfam" id="PF25455">
    <property type="entry name" value="Beta-barrel_CAF17_C"/>
    <property type="match status" value="1"/>
</dbReference>
<keyword evidence="1" id="KW-0809">Transit peptide</keyword>
<reference evidence="4" key="2">
    <citation type="submission" date="2023-07" db="EMBL/GenBank/DDBJ databases">
        <authorList>
            <person name="Sun H."/>
        </authorList>
    </citation>
    <scope>NUCLEOTIDE SEQUENCE</scope>
    <source>
        <strain evidence="4">05753</strain>
    </source>
</reference>
<gene>
    <name evidence="4" type="ORF">Q2T52_05975</name>
</gene>
<dbReference type="InterPro" id="IPR057460">
    <property type="entry name" value="CAF17_C"/>
</dbReference>
<dbReference type="RefSeq" id="WP_302075739.1">
    <property type="nucleotide sequence ID" value="NZ_JAUKWQ010000001.1"/>
</dbReference>
<dbReference type="PANTHER" id="PTHR22602">
    <property type="entry name" value="TRANSFERASE CAF17, MITOCHONDRIAL-RELATED"/>
    <property type="match status" value="1"/>
</dbReference>
<feature type="domain" description="CAF17 C-terminal" evidence="3">
    <location>
        <begin position="196"/>
        <end position="267"/>
    </location>
</feature>
<dbReference type="NCBIfam" id="TIGR03317">
    <property type="entry name" value="ygfZ_signature"/>
    <property type="match status" value="1"/>
</dbReference>
<name>A0ABT8ST84_9HYPH</name>